<evidence type="ECO:0000256" key="2">
    <source>
        <dbReference type="ARBA" id="ARBA00022676"/>
    </source>
</evidence>
<dbReference type="InterPro" id="IPR010610">
    <property type="entry name" value="EryCIII-like_C"/>
</dbReference>
<accession>A0A918NLW4</accession>
<comment type="caution">
    <text evidence="6">The sequence shown here is derived from an EMBL/GenBank/DDBJ whole genome shotgun (WGS) entry which is preliminary data.</text>
</comment>
<keyword evidence="3 6" id="KW-0808">Transferase</keyword>
<dbReference type="PANTHER" id="PTHR48050">
    <property type="entry name" value="STEROL 3-BETA-GLUCOSYLTRANSFERASE"/>
    <property type="match status" value="1"/>
</dbReference>
<dbReference type="EMBL" id="BMVU01000017">
    <property type="protein sequence ID" value="GGX79806.1"/>
    <property type="molecule type" value="Genomic_DNA"/>
</dbReference>
<proteinExistence type="inferred from homology"/>
<dbReference type="Pfam" id="PF21036">
    <property type="entry name" value="EryCIII-like_N"/>
    <property type="match status" value="1"/>
</dbReference>
<dbReference type="Proteomes" id="UP000619244">
    <property type="component" value="Unassembled WGS sequence"/>
</dbReference>
<feature type="domain" description="Erythromycin biosynthesis protein CIII-like C-terminal" evidence="4">
    <location>
        <begin position="235"/>
        <end position="376"/>
    </location>
</feature>
<gene>
    <name evidence="6" type="ORF">GCM10010358_37610</name>
</gene>
<dbReference type="CDD" id="cd03784">
    <property type="entry name" value="GT1_Gtf-like"/>
    <property type="match status" value="1"/>
</dbReference>
<evidence type="ECO:0000256" key="3">
    <source>
        <dbReference type="ARBA" id="ARBA00022679"/>
    </source>
</evidence>
<dbReference type="GO" id="GO:0016758">
    <property type="term" value="F:hexosyltransferase activity"/>
    <property type="evidence" value="ECO:0007669"/>
    <property type="project" value="UniProtKB-ARBA"/>
</dbReference>
<keyword evidence="2" id="KW-0328">Glycosyltransferase</keyword>
<dbReference type="AlphaFoldDB" id="A0A918NLW4"/>
<keyword evidence="7" id="KW-1185">Reference proteome</keyword>
<dbReference type="InterPro" id="IPR050426">
    <property type="entry name" value="Glycosyltransferase_28"/>
</dbReference>
<dbReference type="SUPFAM" id="SSF53756">
    <property type="entry name" value="UDP-Glycosyltransferase/glycogen phosphorylase"/>
    <property type="match status" value="1"/>
</dbReference>
<dbReference type="GO" id="GO:0017000">
    <property type="term" value="P:antibiotic biosynthetic process"/>
    <property type="evidence" value="ECO:0007669"/>
    <property type="project" value="UniProtKB-ARBA"/>
</dbReference>
<dbReference type="PANTHER" id="PTHR48050:SF13">
    <property type="entry name" value="STEROL 3-BETA-GLUCOSYLTRANSFERASE UGT80A2"/>
    <property type="match status" value="1"/>
</dbReference>
<dbReference type="Gene3D" id="3.40.50.2000">
    <property type="entry name" value="Glycogen Phosphorylase B"/>
    <property type="match status" value="2"/>
</dbReference>
<protein>
    <submittedName>
        <fullName evidence="6">Glycosyl transferase</fullName>
    </submittedName>
</protein>
<evidence type="ECO:0000313" key="7">
    <source>
        <dbReference type="Proteomes" id="UP000619244"/>
    </source>
</evidence>
<name>A0A918NLW4_9ACTN</name>
<reference evidence="6" key="2">
    <citation type="submission" date="2020-09" db="EMBL/GenBank/DDBJ databases">
        <authorList>
            <person name="Sun Q."/>
            <person name="Ohkuma M."/>
        </authorList>
    </citation>
    <scope>NUCLEOTIDE SEQUENCE</scope>
    <source>
        <strain evidence="6">JCM 4790</strain>
    </source>
</reference>
<evidence type="ECO:0000259" key="5">
    <source>
        <dbReference type="Pfam" id="PF21036"/>
    </source>
</evidence>
<evidence type="ECO:0000313" key="6">
    <source>
        <dbReference type="EMBL" id="GGX79806.1"/>
    </source>
</evidence>
<dbReference type="InterPro" id="IPR048284">
    <property type="entry name" value="EryCIII-like_N"/>
</dbReference>
<dbReference type="InterPro" id="IPR002213">
    <property type="entry name" value="UDP_glucos_trans"/>
</dbReference>
<reference evidence="6" key="1">
    <citation type="journal article" date="2014" name="Int. J. Syst. Evol. Microbiol.">
        <title>Complete genome sequence of Corynebacterium casei LMG S-19264T (=DSM 44701T), isolated from a smear-ripened cheese.</title>
        <authorList>
            <consortium name="US DOE Joint Genome Institute (JGI-PGF)"/>
            <person name="Walter F."/>
            <person name="Albersmeier A."/>
            <person name="Kalinowski J."/>
            <person name="Ruckert C."/>
        </authorList>
    </citation>
    <scope>NUCLEOTIDE SEQUENCE</scope>
    <source>
        <strain evidence="6">JCM 4790</strain>
    </source>
</reference>
<evidence type="ECO:0000259" key="4">
    <source>
        <dbReference type="Pfam" id="PF06722"/>
    </source>
</evidence>
<organism evidence="6 7">
    <name type="scientific">Streptomyces minutiscleroticus</name>
    <dbReference type="NCBI Taxonomy" id="68238"/>
    <lineage>
        <taxon>Bacteria</taxon>
        <taxon>Bacillati</taxon>
        <taxon>Actinomycetota</taxon>
        <taxon>Actinomycetes</taxon>
        <taxon>Kitasatosporales</taxon>
        <taxon>Streptomycetaceae</taxon>
        <taxon>Streptomyces</taxon>
    </lineage>
</organism>
<dbReference type="GO" id="GO:0008194">
    <property type="term" value="F:UDP-glycosyltransferase activity"/>
    <property type="evidence" value="ECO:0007669"/>
    <property type="project" value="InterPro"/>
</dbReference>
<comment type="similarity">
    <text evidence="1">Belongs to the glycosyltransferase 28 family.</text>
</comment>
<sequence>MLTSVPLHGHVLQLVPFSWALRAAGHEVLAAVPEEFTPVVRKAGLAAMGTCEGVTMRQMIGCTRDGTPIPRPVDPEGRIRRSGRGFGRMAAHALEQTLRIAERWRPDLVVSEPTEYAGRMAAGRAGVPWVEHGWGLPVSSFYREAAEEELTPELTVLGLERLPDPRFLVDVWPPEVRGGRTSAPPWPVLPMRYVPYNGSTVVPDWVRAPRERPRVCVTLGSLPQDRAHPLLDGILRGLARAGAEAVLAMDDAGQVVPAGRDAPAMRAVGWLPLDQVLPACDLVVHHGGPGTTMTSFVHAVPQLVLPGFHSDTAAYAHAVAEVGAGRRLDSADVSPERIEAECRILLGDPRHRESARSVADSMARMPSPARTVSAVEQAVAAQEPACAR</sequence>
<dbReference type="Pfam" id="PF06722">
    <property type="entry name" value="EryCIII-like_C"/>
    <property type="match status" value="1"/>
</dbReference>
<evidence type="ECO:0000256" key="1">
    <source>
        <dbReference type="ARBA" id="ARBA00006962"/>
    </source>
</evidence>
<feature type="domain" description="Erythromycin biosynthesis protein CIII-like N-terminal" evidence="5">
    <location>
        <begin position="19"/>
        <end position="220"/>
    </location>
</feature>